<dbReference type="AlphaFoldDB" id="A0A1C7NSC2"/>
<organism evidence="1 2">
    <name type="scientific">Choanephora cucurbitarum</name>
    <dbReference type="NCBI Taxonomy" id="101091"/>
    <lineage>
        <taxon>Eukaryota</taxon>
        <taxon>Fungi</taxon>
        <taxon>Fungi incertae sedis</taxon>
        <taxon>Mucoromycota</taxon>
        <taxon>Mucoromycotina</taxon>
        <taxon>Mucoromycetes</taxon>
        <taxon>Mucorales</taxon>
        <taxon>Mucorineae</taxon>
        <taxon>Choanephoraceae</taxon>
        <taxon>Choanephoroideae</taxon>
        <taxon>Choanephora</taxon>
    </lineage>
</organism>
<evidence type="ECO:0000313" key="1">
    <source>
        <dbReference type="EMBL" id="OBZ91929.1"/>
    </source>
</evidence>
<dbReference type="Gene3D" id="3.40.50.150">
    <property type="entry name" value="Vaccinia Virus protein VP39"/>
    <property type="match status" value="1"/>
</dbReference>
<proteinExistence type="predicted"/>
<dbReference type="InParanoid" id="A0A1C7NSC2"/>
<dbReference type="SUPFAM" id="SSF52821">
    <property type="entry name" value="Rhodanese/Cell cycle control phosphatase"/>
    <property type="match status" value="1"/>
</dbReference>
<name>A0A1C7NSC2_9FUNG</name>
<keyword evidence="2" id="KW-1185">Reference proteome</keyword>
<dbReference type="SUPFAM" id="SSF53335">
    <property type="entry name" value="S-adenosyl-L-methionine-dependent methyltransferases"/>
    <property type="match status" value="1"/>
</dbReference>
<dbReference type="InterPro" id="IPR029063">
    <property type="entry name" value="SAM-dependent_MTases_sf"/>
</dbReference>
<dbReference type="EMBL" id="LUGH01000001">
    <property type="protein sequence ID" value="OBZ91929.1"/>
    <property type="molecule type" value="Genomic_DNA"/>
</dbReference>
<comment type="caution">
    <text evidence="1">The sequence shown here is derived from an EMBL/GenBank/DDBJ whole genome shotgun (WGS) entry which is preliminary data.</text>
</comment>
<dbReference type="OrthoDB" id="74240at2759"/>
<dbReference type="FunCoup" id="A0A1C7NSC2">
    <property type="interactions" value="186"/>
</dbReference>
<sequence length="300" mass="35272">MNRLYAWKNSQLPHLCLDLRTQAQYNACHLIPSTNIPFSQLVVRQAELPPKYMPMAVLHTHDTTHAIDWLIQRGWHCPFVIPEEALDWKQLIEQRWAASCDGRDNQKWVLFQPSPFLKKHISYLEAKIERPTRTCLDMGCGAGRDISWIVSTRQHWRATAFDSQPGAIQRMTQLVHYLNIQDRVQIGQVKFQHNQTWKWISKPVPIQTYDLVLNIRFLSRPFWYKVPSLLNKGGCFVLSQFLHDDDLCVYDQPKRSHRLEKGEIEEVFGQMEDMEIIMNEIEKTEDGRPLQCVIIKRINP</sequence>
<dbReference type="Gene3D" id="3.40.250.10">
    <property type="entry name" value="Rhodanese-like domain"/>
    <property type="match status" value="1"/>
</dbReference>
<dbReference type="Proteomes" id="UP000093000">
    <property type="component" value="Unassembled WGS sequence"/>
</dbReference>
<reference evidence="1 2" key="1">
    <citation type="submission" date="2016-03" db="EMBL/GenBank/DDBJ databases">
        <title>Choanephora cucurbitarum.</title>
        <authorList>
            <person name="Min B."/>
            <person name="Park H."/>
            <person name="Park J.-H."/>
            <person name="Shin H.-D."/>
            <person name="Choi I.-G."/>
        </authorList>
    </citation>
    <scope>NUCLEOTIDE SEQUENCE [LARGE SCALE GENOMIC DNA]</scope>
    <source>
        <strain evidence="1 2">KUS-F28377</strain>
    </source>
</reference>
<dbReference type="InterPro" id="IPR036873">
    <property type="entry name" value="Rhodanese-like_dom_sf"/>
</dbReference>
<gene>
    <name evidence="1" type="ORF">A0J61_00009</name>
</gene>
<accession>A0A1C7NSC2</accession>
<evidence type="ECO:0000313" key="2">
    <source>
        <dbReference type="Proteomes" id="UP000093000"/>
    </source>
</evidence>
<protein>
    <submittedName>
        <fullName evidence="1">Uncharacterized protein UNK4.09</fullName>
    </submittedName>
</protein>